<dbReference type="EMBL" id="SNRW01029313">
    <property type="protein sequence ID" value="KAA6358819.1"/>
    <property type="molecule type" value="Genomic_DNA"/>
</dbReference>
<organism evidence="1 2">
    <name type="scientific">Streblomastix strix</name>
    <dbReference type="NCBI Taxonomy" id="222440"/>
    <lineage>
        <taxon>Eukaryota</taxon>
        <taxon>Metamonada</taxon>
        <taxon>Preaxostyla</taxon>
        <taxon>Oxymonadida</taxon>
        <taxon>Streblomastigidae</taxon>
        <taxon>Streblomastix</taxon>
    </lineage>
</organism>
<reference evidence="1 2" key="1">
    <citation type="submission" date="2019-03" db="EMBL/GenBank/DDBJ databases">
        <title>Single cell metagenomics reveals metabolic interactions within the superorganism composed of flagellate Streblomastix strix and complex community of Bacteroidetes bacteria on its surface.</title>
        <authorList>
            <person name="Treitli S.C."/>
            <person name="Kolisko M."/>
            <person name="Husnik F."/>
            <person name="Keeling P."/>
            <person name="Hampl V."/>
        </authorList>
    </citation>
    <scope>NUCLEOTIDE SEQUENCE [LARGE SCALE GENOMIC DNA]</scope>
    <source>
        <strain evidence="1">ST1C</strain>
    </source>
</reference>
<dbReference type="AlphaFoldDB" id="A0A5J4TLJ2"/>
<evidence type="ECO:0000313" key="1">
    <source>
        <dbReference type="EMBL" id="KAA6358819.1"/>
    </source>
</evidence>
<comment type="caution">
    <text evidence="1">The sequence shown here is derived from an EMBL/GenBank/DDBJ whole genome shotgun (WGS) entry which is preliminary data.</text>
</comment>
<name>A0A5J4TLJ2_9EUKA</name>
<accession>A0A5J4TLJ2</accession>
<proteinExistence type="predicted"/>
<gene>
    <name evidence="1" type="ORF">EZS28_045654</name>
</gene>
<evidence type="ECO:0000313" key="2">
    <source>
        <dbReference type="Proteomes" id="UP000324800"/>
    </source>
</evidence>
<dbReference type="Proteomes" id="UP000324800">
    <property type="component" value="Unassembled WGS sequence"/>
</dbReference>
<sequence>MDQFKAWRGFMTYEFETLSDQGMKNITDYITLLSQLSRLSILSTEVHPNIDNSYELVKRCYSLFDELSNYYQKYLENYGLPSNSSFVHLLLAQTFESAEQIYWCKKYSDENFPFDRLFKVLGWNNSRFDIALLLDALECELWTMGVPIDSLNNTKLITVTNKKLYMKLQFIYAKNLFGPITLKACVKDYDDKSEHKDVFPYEIINSKNWNEVLMKTEPFEYEDFKSQIKGGYSITKDEYDQYLVDFKRFNNRLEYLKYYNISDTEIVVEPLMNLIDIFEQFNIESQKYQNVK</sequence>
<protein>
    <submittedName>
        <fullName evidence="1">Uncharacterized protein</fullName>
    </submittedName>
</protein>